<name>A0A650EY14_9CAUD</name>
<protein>
    <submittedName>
        <fullName evidence="1">Uncharacterized protein</fullName>
    </submittedName>
</protein>
<keyword evidence="2" id="KW-1185">Reference proteome</keyword>
<dbReference type="RefSeq" id="YP_010648933.1">
    <property type="nucleotide sequence ID" value="NC_070763.1"/>
</dbReference>
<dbReference type="EMBL" id="MK814760">
    <property type="protein sequence ID" value="QGT55046.1"/>
    <property type="molecule type" value="Genomic_DNA"/>
</dbReference>
<evidence type="ECO:0000313" key="2">
    <source>
        <dbReference type="Proteomes" id="UP000423482"/>
    </source>
</evidence>
<dbReference type="KEGG" id="vg:77924421"/>
<gene>
    <name evidence="1" type="primary">53</name>
    <name evidence="1" type="ORF">SEA_FORZA_53</name>
</gene>
<proteinExistence type="predicted"/>
<evidence type="ECO:0000313" key="1">
    <source>
        <dbReference type="EMBL" id="QGT55046.1"/>
    </source>
</evidence>
<reference evidence="1 2" key="1">
    <citation type="submission" date="2019-04" db="EMBL/GenBank/DDBJ databases">
        <authorList>
            <person name="Pope W.H."/>
            <person name="Garlena R.A."/>
            <person name="Russell D.A."/>
            <person name="Jacobs-Sera D."/>
            <person name="Hatfull G.F."/>
        </authorList>
    </citation>
    <scope>NUCLEOTIDE SEQUENCE [LARGE SCALE GENOMIC DNA]</scope>
</reference>
<organism evidence="1 2">
    <name type="scientific">Gordonia phage Forza</name>
    <dbReference type="NCBI Taxonomy" id="2571247"/>
    <lineage>
        <taxon>Viruses</taxon>
        <taxon>Duplodnaviria</taxon>
        <taxon>Heunggongvirae</taxon>
        <taxon>Uroviricota</taxon>
        <taxon>Caudoviricetes</taxon>
        <taxon>Forzavirus</taxon>
        <taxon>Forzavirus forza</taxon>
    </lineage>
</organism>
<dbReference type="GeneID" id="77924421"/>
<sequence>MSFNDDTLFEVNTETDSGIFDTNTIRNGWKPIGLGVRMACTHYHIVGIEGWDLVDLCESGVVIATNDQGAMAAVRIRNKELVGIISIIALGKDFENNDLLSMWVDSIAFKLT</sequence>
<accession>A0A650EY14</accession>
<dbReference type="Proteomes" id="UP000423482">
    <property type="component" value="Segment"/>
</dbReference>